<protein>
    <submittedName>
        <fullName evidence="1">DUF5062 family protein</fullName>
    </submittedName>
</protein>
<name>A0A4V5NUN0_9GAMM</name>
<dbReference type="OrthoDB" id="8547747at2"/>
<dbReference type="RefSeq" id="WP_136734501.1">
    <property type="nucleotide sequence ID" value="NZ_SWDB01000004.1"/>
</dbReference>
<dbReference type="AlphaFoldDB" id="A0A4V5NUN0"/>
<sequence>MKKVKNEKELLKKALQVGQVYAKNRGYQSFGPTDSFDQKVECIYRLLVNDKLLIPLPADQENGVHMKKRLVKWISHQLPAEHPLLN</sequence>
<dbReference type="Gene3D" id="1.20.120.1930">
    <property type="entry name" value="Uncharacterised protein PF16691, DUF5062"/>
    <property type="match status" value="1"/>
</dbReference>
<comment type="caution">
    <text evidence="1">The sequence shown here is derived from an EMBL/GenBank/DDBJ whole genome shotgun (WGS) entry which is preliminary data.</text>
</comment>
<gene>
    <name evidence="1" type="ORF">E8M12_02510</name>
</gene>
<proteinExistence type="predicted"/>
<dbReference type="InterPro" id="IPR038316">
    <property type="entry name" value="DUF5062_sf"/>
</dbReference>
<dbReference type="Pfam" id="PF16691">
    <property type="entry name" value="DUF5062"/>
    <property type="match status" value="1"/>
</dbReference>
<evidence type="ECO:0000313" key="2">
    <source>
        <dbReference type="Proteomes" id="UP000307999"/>
    </source>
</evidence>
<dbReference type="EMBL" id="SWDB01000004">
    <property type="protein sequence ID" value="TKB47151.1"/>
    <property type="molecule type" value="Genomic_DNA"/>
</dbReference>
<accession>A0A4V5NUN0</accession>
<keyword evidence="2" id="KW-1185">Reference proteome</keyword>
<reference evidence="1 2" key="1">
    <citation type="submission" date="2019-04" db="EMBL/GenBank/DDBJ databases">
        <title>Thalassotalea guangxiensis sp. nov., isolated from sediment of the coastal wetland.</title>
        <authorList>
            <person name="Zheng S."/>
            <person name="Zhang D."/>
        </authorList>
    </citation>
    <scope>NUCLEOTIDE SEQUENCE [LARGE SCALE GENOMIC DNA]</scope>
    <source>
        <strain evidence="1 2">ZS-4</strain>
    </source>
</reference>
<organism evidence="1 2">
    <name type="scientific">Thalassotalea mangrovi</name>
    <dbReference type="NCBI Taxonomy" id="2572245"/>
    <lineage>
        <taxon>Bacteria</taxon>
        <taxon>Pseudomonadati</taxon>
        <taxon>Pseudomonadota</taxon>
        <taxon>Gammaproteobacteria</taxon>
        <taxon>Alteromonadales</taxon>
        <taxon>Colwelliaceae</taxon>
        <taxon>Thalassotalea</taxon>
    </lineage>
</organism>
<dbReference type="Proteomes" id="UP000307999">
    <property type="component" value="Unassembled WGS sequence"/>
</dbReference>
<dbReference type="InterPro" id="IPR032036">
    <property type="entry name" value="DUF5062"/>
</dbReference>
<evidence type="ECO:0000313" key="1">
    <source>
        <dbReference type="EMBL" id="TKB47151.1"/>
    </source>
</evidence>